<accession>A0A0N4V669</accession>
<dbReference type="WBParaSite" id="EVEC_0000574301-mRNA-1">
    <property type="protein sequence ID" value="EVEC_0000574301-mRNA-1"/>
    <property type="gene ID" value="EVEC_0000574301"/>
</dbReference>
<dbReference type="Pfam" id="PF01233">
    <property type="entry name" value="NMT"/>
    <property type="match status" value="1"/>
</dbReference>
<dbReference type="PIRSF" id="PIRSF015892">
    <property type="entry name" value="N-myristl_transf"/>
    <property type="match status" value="1"/>
</dbReference>
<dbReference type="InterPro" id="IPR022677">
    <property type="entry name" value="NMT_C"/>
</dbReference>
<evidence type="ECO:0000256" key="1">
    <source>
        <dbReference type="ARBA" id="ARBA00009469"/>
    </source>
</evidence>
<dbReference type="FunFam" id="3.40.630.170:FF:000001">
    <property type="entry name" value="Glycylpeptide N-tetradecanoyltransferase"/>
    <property type="match status" value="1"/>
</dbReference>
<comment type="catalytic activity">
    <reaction evidence="5">
        <text>N-terminal glycyl-[protein] + tetradecanoyl-CoA = N-tetradecanoylglycyl-[protein] + CoA + H(+)</text>
        <dbReference type="Rhea" id="RHEA:15521"/>
        <dbReference type="Rhea" id="RHEA-COMP:12666"/>
        <dbReference type="Rhea" id="RHEA-COMP:12667"/>
        <dbReference type="ChEBI" id="CHEBI:15378"/>
        <dbReference type="ChEBI" id="CHEBI:57287"/>
        <dbReference type="ChEBI" id="CHEBI:57385"/>
        <dbReference type="ChEBI" id="CHEBI:64723"/>
        <dbReference type="ChEBI" id="CHEBI:133050"/>
        <dbReference type="EC" id="2.3.1.97"/>
    </reaction>
</comment>
<feature type="domain" description="Glycylpeptide N-tetradecanoyltransferase C-terminal" evidence="8">
    <location>
        <begin position="207"/>
        <end position="385"/>
    </location>
</feature>
<dbReference type="EMBL" id="UXUI01008138">
    <property type="protein sequence ID" value="VDD90603.1"/>
    <property type="molecule type" value="Genomic_DNA"/>
</dbReference>
<organism evidence="11">
    <name type="scientific">Enterobius vermicularis</name>
    <name type="common">Human pinworm</name>
    <dbReference type="NCBI Taxonomy" id="51028"/>
    <lineage>
        <taxon>Eukaryota</taxon>
        <taxon>Metazoa</taxon>
        <taxon>Ecdysozoa</taxon>
        <taxon>Nematoda</taxon>
        <taxon>Chromadorea</taxon>
        <taxon>Rhabditida</taxon>
        <taxon>Spirurina</taxon>
        <taxon>Oxyuridomorpha</taxon>
        <taxon>Oxyuroidea</taxon>
        <taxon>Oxyuridae</taxon>
        <taxon>Enterobius</taxon>
    </lineage>
</organism>
<feature type="domain" description="Glycylpeptide N-tetradecanoyltransferase N-terminal" evidence="7">
    <location>
        <begin position="35"/>
        <end position="193"/>
    </location>
</feature>
<dbReference type="PROSITE" id="PS00975">
    <property type="entry name" value="NMT_1"/>
    <property type="match status" value="1"/>
</dbReference>
<dbReference type="STRING" id="51028.A0A0N4V669"/>
<dbReference type="Proteomes" id="UP000274131">
    <property type="component" value="Unassembled WGS sequence"/>
</dbReference>
<gene>
    <name evidence="9" type="ORF">EVEC_LOCUS5354</name>
</gene>
<evidence type="ECO:0000256" key="3">
    <source>
        <dbReference type="ARBA" id="ARBA00022679"/>
    </source>
</evidence>
<dbReference type="EC" id="2.3.1.97" evidence="2 5"/>
<keyword evidence="10" id="KW-1185">Reference proteome</keyword>
<comment type="function">
    <text evidence="5">Adds a myristoyl group to the N-terminal glycine residue of certain cellular proteins.</text>
</comment>
<dbReference type="AlphaFoldDB" id="A0A0N4V669"/>
<dbReference type="Gene3D" id="3.40.630.170">
    <property type="match status" value="1"/>
</dbReference>
<dbReference type="PANTHER" id="PTHR11377">
    <property type="entry name" value="N-MYRISTOYL TRANSFERASE"/>
    <property type="match status" value="1"/>
</dbReference>
<dbReference type="GO" id="GO:0004379">
    <property type="term" value="F:glycylpeptide N-tetradecanoyltransferase activity"/>
    <property type="evidence" value="ECO:0007669"/>
    <property type="project" value="UniProtKB-EC"/>
</dbReference>
<evidence type="ECO:0000256" key="4">
    <source>
        <dbReference type="ARBA" id="ARBA00023315"/>
    </source>
</evidence>
<evidence type="ECO:0000259" key="8">
    <source>
        <dbReference type="Pfam" id="PF02799"/>
    </source>
</evidence>
<evidence type="ECO:0000256" key="5">
    <source>
        <dbReference type="RuleBase" id="RU000586"/>
    </source>
</evidence>
<evidence type="ECO:0000313" key="9">
    <source>
        <dbReference type="EMBL" id="VDD90603.1"/>
    </source>
</evidence>
<comment type="similarity">
    <text evidence="1 6">Belongs to the NMT family.</text>
</comment>
<protein>
    <recommendedName>
        <fullName evidence="2 5">Glycylpeptide N-tetradecanoyltransferase</fullName>
        <ecNumber evidence="2 5">2.3.1.97</ecNumber>
    </recommendedName>
</protein>
<dbReference type="InterPro" id="IPR016181">
    <property type="entry name" value="Acyl_CoA_acyltransferase"/>
</dbReference>
<dbReference type="SMR" id="A0A0N4V669"/>
<evidence type="ECO:0000259" key="7">
    <source>
        <dbReference type="Pfam" id="PF01233"/>
    </source>
</evidence>
<dbReference type="GO" id="GO:0005737">
    <property type="term" value="C:cytoplasm"/>
    <property type="evidence" value="ECO:0007669"/>
    <property type="project" value="TreeGrafter"/>
</dbReference>
<dbReference type="PANTHER" id="PTHR11377:SF5">
    <property type="entry name" value="GLYCYLPEPTIDE N-TETRADECANOYLTRANSFERASE"/>
    <property type="match status" value="1"/>
</dbReference>
<keyword evidence="3 5" id="KW-0808">Transferase</keyword>
<evidence type="ECO:0000313" key="11">
    <source>
        <dbReference type="WBParaSite" id="EVEC_0000574301-mRNA-1"/>
    </source>
</evidence>
<proteinExistence type="inferred from homology"/>
<dbReference type="PROSITE" id="PS00976">
    <property type="entry name" value="NMT_2"/>
    <property type="match status" value="1"/>
</dbReference>
<evidence type="ECO:0000256" key="6">
    <source>
        <dbReference type="RuleBase" id="RU004178"/>
    </source>
</evidence>
<evidence type="ECO:0000256" key="2">
    <source>
        <dbReference type="ARBA" id="ARBA00012923"/>
    </source>
</evidence>
<dbReference type="InterPro" id="IPR000903">
    <property type="entry name" value="NMT"/>
</dbReference>
<name>A0A0N4V669_ENTVE</name>
<dbReference type="OrthoDB" id="60315at2759"/>
<reference evidence="11" key="1">
    <citation type="submission" date="2017-02" db="UniProtKB">
        <authorList>
            <consortium name="WormBaseParasite"/>
        </authorList>
    </citation>
    <scope>IDENTIFICATION</scope>
</reference>
<evidence type="ECO:0000313" key="10">
    <source>
        <dbReference type="Proteomes" id="UP000274131"/>
    </source>
</evidence>
<dbReference type="InterPro" id="IPR022676">
    <property type="entry name" value="NMT_N"/>
</dbReference>
<dbReference type="FunFam" id="3.40.630.30:FF:000042">
    <property type="entry name" value="Glycylpeptide N-tetradecanoyltransferase"/>
    <property type="match status" value="1"/>
</dbReference>
<dbReference type="InterPro" id="IPR022678">
    <property type="entry name" value="NMT_CS"/>
</dbReference>
<keyword evidence="4 5" id="KW-0012">Acyltransferase</keyword>
<sequence>MAVKRMAEAQRHHFVFWDTQPVPKINETVTENTFIEASIDKNDVRAEPFSLPSGFKWCDVDINNEKELTELYTLLSENYVEDNDNMFRFDYSSDFLLWALQPPGWLKKWHCGVRIADTGKLVAFISGVPSSIRVYDKEVKMVEINFLCVHKKLRSRRVAPVLIREITRRVNQEGIFQAVFTAGIVLPKPIATCRYWHRSLNPKKLIEVKFSHLSHRMTMQRTMRLYKLPDTTENKNLVVMNPSHVTSAHALLNGYLAKFDLCPIFSREEFAHFFLPREDVIYSYVITNNAGKVTDLISFYSLPSTVMHHPHYKRIKAAYSFYNVATSIKLKQLMYDGLILANKAGFDVFNALDLMDNSEFLEDLKFGIGDGNLQYYLYNWKCPDMVPGKVGLVLQ</sequence>
<dbReference type="SUPFAM" id="SSF55729">
    <property type="entry name" value="Acyl-CoA N-acyltransferases (Nat)"/>
    <property type="match status" value="2"/>
</dbReference>
<dbReference type="Pfam" id="PF02799">
    <property type="entry name" value="NMT_C"/>
    <property type="match status" value="1"/>
</dbReference>
<reference evidence="9 10" key="2">
    <citation type="submission" date="2018-10" db="EMBL/GenBank/DDBJ databases">
        <authorList>
            <consortium name="Pathogen Informatics"/>
        </authorList>
    </citation>
    <scope>NUCLEOTIDE SEQUENCE [LARGE SCALE GENOMIC DNA]</scope>
</reference>